<reference evidence="1 2" key="1">
    <citation type="journal article" date="2007" name="Int. J. Syst. Evol. Microbiol.">
        <title>Halomonas saccharevitans sp. nov., Halomonas arcis sp. nov. and Halomonas subterranea sp. nov., halophilic bacteria isolated from hypersaline environments of China.</title>
        <authorList>
            <person name="Xu X.W."/>
            <person name="Wu Y.H."/>
            <person name="Zhou Z."/>
            <person name="Wang C.S."/>
            <person name="Zhou Y.G."/>
            <person name="Zhang H.B."/>
            <person name="Wang Y."/>
            <person name="Wu M."/>
        </authorList>
    </citation>
    <scope>NUCLEOTIDE SEQUENCE [LARGE SCALE GENOMIC DNA]</scope>
    <source>
        <strain evidence="1 2">TBZ3</strain>
    </source>
</reference>
<dbReference type="OrthoDB" id="9815894at2"/>
<accession>A0A5R8M7M9</accession>
<gene>
    <name evidence="1" type="ORF">FEI13_17875</name>
</gene>
<proteinExistence type="predicted"/>
<dbReference type="InterPro" id="IPR027417">
    <property type="entry name" value="P-loop_NTPase"/>
</dbReference>
<organism evidence="1 2">
    <name type="scientific">Halomonas urmiana</name>
    <dbReference type="NCBI Taxonomy" id="490901"/>
    <lineage>
        <taxon>Bacteria</taxon>
        <taxon>Pseudomonadati</taxon>
        <taxon>Pseudomonadota</taxon>
        <taxon>Gammaproteobacteria</taxon>
        <taxon>Oceanospirillales</taxon>
        <taxon>Halomonadaceae</taxon>
        <taxon>Halomonas</taxon>
    </lineage>
</organism>
<name>A0A5R8M7M9_9GAMM</name>
<keyword evidence="2" id="KW-1185">Reference proteome</keyword>
<sequence>MYRFAKNYIKQKVARKLNGDEVDFSSYPVVHDKVDLGDMVSHDVVFLLTTGRSGTKTLIEYLKENSGYCAIHAPKPSLATLGSLLWKKKVSEDSAQWAYFSAREKYLYELCRRGVPLIDGDCKNLPLLPALSDFFPNSKFVHVVRNPLDFVISGLDRGYFVDKDPLLWGHLFLRDDESLALSFEEQVMLIADFWEIANRIAEITEEKVGGHRFLTLKSENMFKDSEEIAKTFSGLGYKSFKRIKNGPAPVLNRNLTSSSYDISLVKCIIKDRCPSAKRYYPEVLVS</sequence>
<keyword evidence="1" id="KW-0808">Transferase</keyword>
<dbReference type="RefSeq" id="WP_138182860.1">
    <property type="nucleotide sequence ID" value="NZ_VBUI01000041.1"/>
</dbReference>
<dbReference type="GO" id="GO:0016740">
    <property type="term" value="F:transferase activity"/>
    <property type="evidence" value="ECO:0007669"/>
    <property type="project" value="UniProtKB-KW"/>
</dbReference>
<dbReference type="AlphaFoldDB" id="A0A5R8M7M9"/>
<dbReference type="SUPFAM" id="SSF52540">
    <property type="entry name" value="P-loop containing nucleoside triphosphate hydrolases"/>
    <property type="match status" value="1"/>
</dbReference>
<dbReference type="Pfam" id="PF13469">
    <property type="entry name" value="Sulfotransfer_3"/>
    <property type="match status" value="1"/>
</dbReference>
<evidence type="ECO:0000313" key="2">
    <source>
        <dbReference type="Proteomes" id="UP000306973"/>
    </source>
</evidence>
<dbReference type="Gene3D" id="3.40.50.300">
    <property type="entry name" value="P-loop containing nucleotide triphosphate hydrolases"/>
    <property type="match status" value="1"/>
</dbReference>
<comment type="caution">
    <text evidence="1">The sequence shown here is derived from an EMBL/GenBank/DDBJ whole genome shotgun (WGS) entry which is preliminary data.</text>
</comment>
<dbReference type="EMBL" id="VBUI01000041">
    <property type="protein sequence ID" value="TLF45505.1"/>
    <property type="molecule type" value="Genomic_DNA"/>
</dbReference>
<protein>
    <submittedName>
        <fullName evidence="1">Sulfotransferase</fullName>
    </submittedName>
</protein>
<evidence type="ECO:0000313" key="1">
    <source>
        <dbReference type="EMBL" id="TLF45505.1"/>
    </source>
</evidence>
<dbReference type="Proteomes" id="UP000306973">
    <property type="component" value="Unassembled WGS sequence"/>
</dbReference>